<organism evidence="2 3">
    <name type="scientific">Gomphillus americanus</name>
    <dbReference type="NCBI Taxonomy" id="1940652"/>
    <lineage>
        <taxon>Eukaryota</taxon>
        <taxon>Fungi</taxon>
        <taxon>Dikarya</taxon>
        <taxon>Ascomycota</taxon>
        <taxon>Pezizomycotina</taxon>
        <taxon>Lecanoromycetes</taxon>
        <taxon>OSLEUM clade</taxon>
        <taxon>Ostropomycetidae</taxon>
        <taxon>Ostropales</taxon>
        <taxon>Graphidaceae</taxon>
        <taxon>Gomphilloideae</taxon>
        <taxon>Gomphillus</taxon>
    </lineage>
</organism>
<dbReference type="AlphaFoldDB" id="A0A8H3EFE6"/>
<protein>
    <submittedName>
        <fullName evidence="2">Uncharacterized protein</fullName>
    </submittedName>
</protein>
<evidence type="ECO:0000313" key="3">
    <source>
        <dbReference type="Proteomes" id="UP000664169"/>
    </source>
</evidence>
<sequence>MSTGSNSPDTDISMPSSKTKEPSRIKSSLQPHSAHTTSPDTENPLDTGPISPDWARDLLDRYTSDLSTLDEQEETVLARLAAIQKLQLLWAKAGRIGEMDRSNKRLKTRTIKVLLEDGRLSKKRRTLSGAMAGLQNVVGMLDEAELVGANRVEA</sequence>
<feature type="compositionally biased region" description="Polar residues" evidence="1">
    <location>
        <begin position="1"/>
        <end position="17"/>
    </location>
</feature>
<dbReference type="Proteomes" id="UP000664169">
    <property type="component" value="Unassembled WGS sequence"/>
</dbReference>
<proteinExistence type="predicted"/>
<accession>A0A8H3EFE6</accession>
<evidence type="ECO:0000256" key="1">
    <source>
        <dbReference type="SAM" id="MobiDB-lite"/>
    </source>
</evidence>
<feature type="compositionally biased region" description="Polar residues" evidence="1">
    <location>
        <begin position="25"/>
        <end position="41"/>
    </location>
</feature>
<keyword evidence="3" id="KW-1185">Reference proteome</keyword>
<name>A0A8H3EFE6_9LECA</name>
<evidence type="ECO:0000313" key="2">
    <source>
        <dbReference type="EMBL" id="CAF9904620.1"/>
    </source>
</evidence>
<feature type="region of interest" description="Disordered" evidence="1">
    <location>
        <begin position="1"/>
        <end position="54"/>
    </location>
</feature>
<gene>
    <name evidence="2" type="ORF">GOMPHAMPRED_002897</name>
</gene>
<comment type="caution">
    <text evidence="2">The sequence shown here is derived from an EMBL/GenBank/DDBJ whole genome shotgun (WGS) entry which is preliminary data.</text>
</comment>
<dbReference type="EMBL" id="CAJPDQ010000002">
    <property type="protein sequence ID" value="CAF9904620.1"/>
    <property type="molecule type" value="Genomic_DNA"/>
</dbReference>
<reference evidence="2" key="1">
    <citation type="submission" date="2021-03" db="EMBL/GenBank/DDBJ databases">
        <authorList>
            <person name="Tagirdzhanova G."/>
        </authorList>
    </citation>
    <scope>NUCLEOTIDE SEQUENCE</scope>
</reference>